<dbReference type="InterPro" id="IPR000085">
    <property type="entry name" value="RuvA"/>
</dbReference>
<dbReference type="Gene3D" id="1.10.150.20">
    <property type="entry name" value="5' to 3' exonuclease, C-terminal subdomain"/>
    <property type="match status" value="1"/>
</dbReference>
<keyword evidence="4 6" id="KW-0233">DNA recombination</keyword>
<accession>A0A5Q4VFL2</accession>
<comment type="function">
    <text evidence="6">The RuvA-RuvB-RuvC complex processes Holliday junction (HJ) DNA during genetic recombination and DNA repair, while the RuvA-RuvB complex plays an important role in the rescue of blocked DNA replication forks via replication fork reversal (RFR). RuvA specifically binds to HJ cruciform DNA, conferring on it an open structure. The RuvB hexamer acts as an ATP-dependent pump, pulling dsDNA into and through the RuvAB complex. HJ branch migration allows RuvC to scan DNA until it finds its consensus sequence, where it cleaves and resolves the cruciform DNA.</text>
</comment>
<evidence type="ECO:0000313" key="8">
    <source>
        <dbReference type="EMBL" id="TYT75052.1"/>
    </source>
</evidence>
<evidence type="ECO:0000259" key="7">
    <source>
        <dbReference type="Pfam" id="PF01330"/>
    </source>
</evidence>
<dbReference type="Pfam" id="PF14520">
    <property type="entry name" value="HHH_5"/>
    <property type="match status" value="1"/>
</dbReference>
<dbReference type="GO" id="GO:0006281">
    <property type="term" value="P:DNA repair"/>
    <property type="evidence" value="ECO:0007669"/>
    <property type="project" value="UniProtKB-UniRule"/>
</dbReference>
<evidence type="ECO:0000256" key="2">
    <source>
        <dbReference type="ARBA" id="ARBA00022763"/>
    </source>
</evidence>
<dbReference type="GO" id="GO:0005524">
    <property type="term" value="F:ATP binding"/>
    <property type="evidence" value="ECO:0007669"/>
    <property type="project" value="InterPro"/>
</dbReference>
<protein>
    <recommendedName>
        <fullName evidence="6">Holliday junction branch migration complex subunit RuvA</fullName>
    </recommendedName>
</protein>
<reference evidence="8 9" key="1">
    <citation type="submission" date="2019-06" db="EMBL/GenBank/DDBJ databases">
        <title>Desulfobotulus mexicanus sp. nov., a novel sulfate-reducing bacterium isolated from the sediment of an alkaline crater lake in Mexico.</title>
        <authorList>
            <person name="Hirschler-Rea A."/>
        </authorList>
    </citation>
    <scope>NUCLEOTIDE SEQUENCE [LARGE SCALE GENOMIC DNA]</scope>
    <source>
        <strain evidence="8 9">PAR22N</strain>
    </source>
</reference>
<evidence type="ECO:0000256" key="3">
    <source>
        <dbReference type="ARBA" id="ARBA00023125"/>
    </source>
</evidence>
<dbReference type="GO" id="GO:0048476">
    <property type="term" value="C:Holliday junction resolvase complex"/>
    <property type="evidence" value="ECO:0007669"/>
    <property type="project" value="UniProtKB-UniRule"/>
</dbReference>
<comment type="caution">
    <text evidence="8">The sequence shown here is derived from an EMBL/GenBank/DDBJ whole genome shotgun (WGS) entry which is preliminary data.</text>
</comment>
<dbReference type="GO" id="GO:0000400">
    <property type="term" value="F:four-way junction DNA binding"/>
    <property type="evidence" value="ECO:0007669"/>
    <property type="project" value="UniProtKB-UniRule"/>
</dbReference>
<dbReference type="HAMAP" id="MF_00031">
    <property type="entry name" value="DNA_HJ_migration_RuvA"/>
    <property type="match status" value="1"/>
</dbReference>
<dbReference type="NCBIfam" id="TIGR00084">
    <property type="entry name" value="ruvA"/>
    <property type="match status" value="1"/>
</dbReference>
<dbReference type="RefSeq" id="WP_139447533.1">
    <property type="nucleotide sequence ID" value="NZ_VDMB01000006.1"/>
</dbReference>
<sequence>MIAYLEGTLFKKEEDRILLLVQQVGYEIFLPAVVLEALKEKEAGTPLALHVYYYQTERQPRPVLIGFHAEKEKEFFQMFLTVEDIGPVKAAKAFTQPVSEIARLIEAGDVKGLSTLKGIGKRTAQKIVATLGGKAERFLDFAVTKEDKTVAASEVYAKDLIPVVIHVMTDQLGYKAMEAEKLIHSALKRCPEISSPEDLLEEILRGNMPGGSNGR</sequence>
<evidence type="ECO:0000256" key="4">
    <source>
        <dbReference type="ARBA" id="ARBA00023172"/>
    </source>
</evidence>
<feature type="region of interest" description="Domain III" evidence="6">
    <location>
        <begin position="153"/>
        <end position="215"/>
    </location>
</feature>
<dbReference type="InterPro" id="IPR013849">
    <property type="entry name" value="DNA_helicase_Holl-junc_RuvA_I"/>
</dbReference>
<dbReference type="InterPro" id="IPR010994">
    <property type="entry name" value="RuvA_2-like"/>
</dbReference>
<dbReference type="AlphaFoldDB" id="A0A5Q4VFL2"/>
<organism evidence="8 9">
    <name type="scientific">Desulfobotulus mexicanus</name>
    <dbReference type="NCBI Taxonomy" id="2586642"/>
    <lineage>
        <taxon>Bacteria</taxon>
        <taxon>Pseudomonadati</taxon>
        <taxon>Thermodesulfobacteriota</taxon>
        <taxon>Desulfobacteria</taxon>
        <taxon>Desulfobacterales</taxon>
        <taxon>Desulfobacteraceae</taxon>
        <taxon>Desulfobotulus</taxon>
    </lineage>
</organism>
<comment type="similarity">
    <text evidence="6">Belongs to the RuvA family.</text>
</comment>
<keyword evidence="8" id="KW-0378">Hydrolase</keyword>
<gene>
    <name evidence="6" type="primary">ruvA</name>
    <name evidence="8" type="ORF">FIM25_06535</name>
</gene>
<dbReference type="GO" id="GO:0006310">
    <property type="term" value="P:DNA recombination"/>
    <property type="evidence" value="ECO:0007669"/>
    <property type="project" value="UniProtKB-UniRule"/>
</dbReference>
<feature type="domain" description="DNA helicase Holliday junction RuvA type" evidence="7">
    <location>
        <begin position="1"/>
        <end position="58"/>
    </location>
</feature>
<dbReference type="InterPro" id="IPR012340">
    <property type="entry name" value="NA-bd_OB-fold"/>
</dbReference>
<dbReference type="GO" id="GO:0005737">
    <property type="term" value="C:cytoplasm"/>
    <property type="evidence" value="ECO:0007669"/>
    <property type="project" value="UniProtKB-SubCell"/>
</dbReference>
<keyword evidence="2 6" id="KW-0227">DNA damage</keyword>
<comment type="domain">
    <text evidence="6">Has three domains with a flexible linker between the domains II and III and assumes an 'L' shape. Domain III is highly mobile and contacts RuvB.</text>
</comment>
<dbReference type="EMBL" id="VDMB01000006">
    <property type="protein sequence ID" value="TYT75052.1"/>
    <property type="molecule type" value="Genomic_DNA"/>
</dbReference>
<evidence type="ECO:0000256" key="1">
    <source>
        <dbReference type="ARBA" id="ARBA00022490"/>
    </source>
</evidence>
<keyword evidence="8" id="KW-0347">Helicase</keyword>
<keyword evidence="8" id="KW-0067">ATP-binding</keyword>
<comment type="subunit">
    <text evidence="6">Homotetramer. Forms an RuvA(8)-RuvB(12)-Holliday junction (HJ) complex. HJ DNA is sandwiched between 2 RuvA tetramers; dsDNA enters through RuvA and exits via RuvB. An RuvB hexamer assembles on each DNA strand where it exits the tetramer. Each RuvB hexamer is contacted by two RuvA subunits (via domain III) on 2 adjacent RuvB subunits; this complex drives branch migration. In the full resolvosome a probable DNA-RuvA(4)-RuvB(12)-RuvC(2) complex forms which resolves the HJ.</text>
</comment>
<dbReference type="GO" id="GO:0009378">
    <property type="term" value="F:four-way junction helicase activity"/>
    <property type="evidence" value="ECO:0007669"/>
    <property type="project" value="InterPro"/>
</dbReference>
<keyword evidence="5 6" id="KW-0234">DNA repair</keyword>
<keyword evidence="8" id="KW-0547">Nucleotide-binding</keyword>
<dbReference type="Pfam" id="PF01330">
    <property type="entry name" value="RuvA_N"/>
    <property type="match status" value="1"/>
</dbReference>
<keyword evidence="3 6" id="KW-0238">DNA-binding</keyword>
<evidence type="ECO:0000313" key="9">
    <source>
        <dbReference type="Proteomes" id="UP000321899"/>
    </source>
</evidence>
<keyword evidence="9" id="KW-1185">Reference proteome</keyword>
<dbReference type="Proteomes" id="UP000321899">
    <property type="component" value="Unassembled WGS sequence"/>
</dbReference>
<proteinExistence type="inferred from homology"/>
<dbReference type="Gene3D" id="2.40.50.140">
    <property type="entry name" value="Nucleic acid-binding proteins"/>
    <property type="match status" value="1"/>
</dbReference>
<evidence type="ECO:0000256" key="6">
    <source>
        <dbReference type="HAMAP-Rule" id="MF_00031"/>
    </source>
</evidence>
<keyword evidence="1 6" id="KW-0963">Cytoplasm</keyword>
<dbReference type="OrthoDB" id="5293449at2"/>
<dbReference type="SUPFAM" id="SSF50249">
    <property type="entry name" value="Nucleic acid-binding proteins"/>
    <property type="match status" value="1"/>
</dbReference>
<dbReference type="SUPFAM" id="SSF47781">
    <property type="entry name" value="RuvA domain 2-like"/>
    <property type="match status" value="1"/>
</dbReference>
<comment type="caution">
    <text evidence="6">Lacks conserved residue(s) required for the propagation of feature annotation.</text>
</comment>
<comment type="subcellular location">
    <subcellularLocation>
        <location evidence="6">Cytoplasm</location>
    </subcellularLocation>
</comment>
<name>A0A5Q4VFL2_9BACT</name>
<evidence type="ECO:0000256" key="5">
    <source>
        <dbReference type="ARBA" id="ARBA00023204"/>
    </source>
</evidence>